<accession>A0A7W8B6U8</accession>
<comment type="caution">
    <text evidence="1">The sequence shown here is derived from an EMBL/GenBank/DDBJ whole genome shotgun (WGS) entry which is preliminary data.</text>
</comment>
<organism evidence="1 2">
    <name type="scientific">Streptomyces spectabilis</name>
    <dbReference type="NCBI Taxonomy" id="68270"/>
    <lineage>
        <taxon>Bacteria</taxon>
        <taxon>Bacillati</taxon>
        <taxon>Actinomycetota</taxon>
        <taxon>Actinomycetes</taxon>
        <taxon>Kitasatosporales</taxon>
        <taxon>Streptomycetaceae</taxon>
        <taxon>Streptomyces</taxon>
    </lineage>
</organism>
<protein>
    <submittedName>
        <fullName evidence="1">Uncharacterized protein</fullName>
    </submittedName>
</protein>
<evidence type="ECO:0000313" key="1">
    <source>
        <dbReference type="EMBL" id="MBB5109912.1"/>
    </source>
</evidence>
<dbReference type="Proteomes" id="UP000549009">
    <property type="component" value="Unassembled WGS sequence"/>
</dbReference>
<name>A0A7W8B6U8_STRST</name>
<proteinExistence type="predicted"/>
<dbReference type="EMBL" id="JACHJD010000046">
    <property type="protein sequence ID" value="MBB5109912.1"/>
    <property type="molecule type" value="Genomic_DNA"/>
</dbReference>
<dbReference type="AlphaFoldDB" id="A0A7W8B6U8"/>
<sequence>MLPVAGLGVVKDLPHDVLRIWTDAHSHLSQVARTSHGM</sequence>
<reference evidence="1 2" key="1">
    <citation type="submission" date="2020-08" db="EMBL/GenBank/DDBJ databases">
        <title>Genomic Encyclopedia of Type Strains, Phase III (KMG-III): the genomes of soil and plant-associated and newly described type strains.</title>
        <authorList>
            <person name="Whitman W."/>
        </authorList>
    </citation>
    <scope>NUCLEOTIDE SEQUENCE [LARGE SCALE GENOMIC DNA]</scope>
    <source>
        <strain evidence="1 2">CECT 3146</strain>
    </source>
</reference>
<evidence type="ECO:0000313" key="2">
    <source>
        <dbReference type="Proteomes" id="UP000549009"/>
    </source>
</evidence>
<keyword evidence="2" id="KW-1185">Reference proteome</keyword>
<gene>
    <name evidence="1" type="ORF">FHS40_009042</name>
</gene>